<dbReference type="Pfam" id="PF00501">
    <property type="entry name" value="AMP-binding"/>
    <property type="match status" value="1"/>
</dbReference>
<evidence type="ECO:0000313" key="4">
    <source>
        <dbReference type="EMBL" id="HGY55117.1"/>
    </source>
</evidence>
<dbReference type="FunFam" id="3.30.300.30:FF:000010">
    <property type="entry name" value="Enterobactin synthetase component F"/>
    <property type="match status" value="1"/>
</dbReference>
<dbReference type="FunFam" id="3.30.559.10:FF:000012">
    <property type="entry name" value="Non-ribosomal peptide synthetase"/>
    <property type="match status" value="1"/>
</dbReference>
<dbReference type="SUPFAM" id="SSF47336">
    <property type="entry name" value="ACP-like"/>
    <property type="match status" value="1"/>
</dbReference>
<dbReference type="FunFam" id="3.40.50.980:FF:000001">
    <property type="entry name" value="Non-ribosomal peptide synthetase"/>
    <property type="match status" value="1"/>
</dbReference>
<dbReference type="InterPro" id="IPR045851">
    <property type="entry name" value="AMP-bd_C_sf"/>
</dbReference>
<dbReference type="Gene3D" id="2.30.38.10">
    <property type="entry name" value="Luciferase, Domain 3"/>
    <property type="match status" value="1"/>
</dbReference>
<dbReference type="PANTHER" id="PTHR45527">
    <property type="entry name" value="NONRIBOSOMAL PEPTIDE SYNTHETASE"/>
    <property type="match status" value="1"/>
</dbReference>
<dbReference type="InterPro" id="IPR000873">
    <property type="entry name" value="AMP-dep_synth/lig_dom"/>
</dbReference>
<dbReference type="PROSITE" id="PS50075">
    <property type="entry name" value="CARRIER"/>
    <property type="match status" value="1"/>
</dbReference>
<dbReference type="Gene3D" id="3.30.559.30">
    <property type="entry name" value="Nonribosomal peptide synthetase, condensation domain"/>
    <property type="match status" value="1"/>
</dbReference>
<dbReference type="Pfam" id="PF00550">
    <property type="entry name" value="PP-binding"/>
    <property type="match status" value="1"/>
</dbReference>
<organism evidence="4">
    <name type="scientific">Caldithrix abyssi</name>
    <dbReference type="NCBI Taxonomy" id="187145"/>
    <lineage>
        <taxon>Bacteria</taxon>
        <taxon>Pseudomonadati</taxon>
        <taxon>Calditrichota</taxon>
        <taxon>Calditrichia</taxon>
        <taxon>Calditrichales</taxon>
        <taxon>Calditrichaceae</taxon>
        <taxon>Caldithrix</taxon>
    </lineage>
</organism>
<dbReference type="GO" id="GO:0031177">
    <property type="term" value="F:phosphopantetheine binding"/>
    <property type="evidence" value="ECO:0007669"/>
    <property type="project" value="InterPro"/>
</dbReference>
<dbReference type="Gene3D" id="1.10.1200.10">
    <property type="entry name" value="ACP-like"/>
    <property type="match status" value="1"/>
</dbReference>
<evidence type="ECO:0000259" key="3">
    <source>
        <dbReference type="PROSITE" id="PS50075"/>
    </source>
</evidence>
<dbReference type="Pfam" id="PF13469">
    <property type="entry name" value="Sulfotransfer_3"/>
    <property type="match status" value="1"/>
</dbReference>
<accession>A0A7V4UCX7</accession>
<name>A0A7V4UCX7_CALAY</name>
<dbReference type="PANTHER" id="PTHR45527:SF1">
    <property type="entry name" value="FATTY ACID SYNTHASE"/>
    <property type="match status" value="1"/>
</dbReference>
<reference evidence="4" key="1">
    <citation type="journal article" date="2020" name="mSystems">
        <title>Genome- and Community-Level Interaction Insights into Carbon Utilization and Element Cycling Functions of Hydrothermarchaeota in Hydrothermal Sediment.</title>
        <authorList>
            <person name="Zhou Z."/>
            <person name="Liu Y."/>
            <person name="Xu W."/>
            <person name="Pan J."/>
            <person name="Luo Z.H."/>
            <person name="Li M."/>
        </authorList>
    </citation>
    <scope>NUCLEOTIDE SEQUENCE [LARGE SCALE GENOMIC DNA]</scope>
    <source>
        <strain evidence="4">HyVt-577</strain>
    </source>
</reference>
<dbReference type="Gene3D" id="3.40.50.980">
    <property type="match status" value="2"/>
</dbReference>
<dbReference type="Gene3D" id="3.30.300.30">
    <property type="match status" value="1"/>
</dbReference>
<dbReference type="PROSITE" id="PS00455">
    <property type="entry name" value="AMP_BINDING"/>
    <property type="match status" value="1"/>
</dbReference>
<dbReference type="NCBIfam" id="TIGR01733">
    <property type="entry name" value="AA-adenyl-dom"/>
    <property type="match status" value="1"/>
</dbReference>
<evidence type="ECO:0000256" key="1">
    <source>
        <dbReference type="ARBA" id="ARBA00022450"/>
    </source>
</evidence>
<dbReference type="FunFam" id="3.40.50.12780:FF:000012">
    <property type="entry name" value="Non-ribosomal peptide synthetase"/>
    <property type="match status" value="1"/>
</dbReference>
<dbReference type="InterPro" id="IPR020806">
    <property type="entry name" value="PKS_PP-bd"/>
</dbReference>
<sequence length="1661" mass="191221">MYNKSFKRRPMSDLTKRLAGLSPEKRELLLSKLKTRPDKGIRDQQYIQPRPDKNLRPLSYSQRGFWFLEQVGDESPLNNIPAALRLKGTLDVTALQKSFDDLFKRHEILHVHFANSDGEPVHVYQDNLDLQIPVIDLSSDKNKLKRANQIAAEEALRPLPLDQAPLLRTSLIRLDENDHILLLTLHHIIADAWSIGILIRDVLTLYEAHTQSKAADLPPLTIQYFDYAVWQKEFLQSSQVQAQLNFWREQLKDMPANIDLPVDFIRPSVQSYRGLRVRFKLSSELSLRILELSRTLAVTPFMYLLAAFRLLLSKYSRQEDFGIGVPLANRHYKGSEQLIGLFINTVVMRTKIDTQQSFRQLLQNVKKDSLNAFSNADIPFEMVVKELSPARELSRNPFFQVLFDFQNAPKPRLTYPGLTIETIEQDNESIKFDLVLSMLQGDDGLQGILSFNRDLFRPETAQRMVKHFRILLDKLTAQPDAPLQALSFLDEKEYEQIVFDWNKTPHKWDTGGRTCVHNLFELQVEKHPDRTALIDYSDFRPGKAPQTISYSRLNKDANKLARYLLKNSIKSERFAVICLDRSPAMISSLLAVLKAGGAYIPVDPAYPQERIRLIMEDAKPTIVITANKYKALFSDFETQVIAVDEIEQDIKPEKDANPDTTINGDHPVYLIYTSGSTGLPKAVLVRHHSLLNHALALSDLYNFDDHDRILQFISLNFDAAAEEIYPALINGVPLVLTGKAADMTPFDMTRLINEARISLLHLPVPLWHNWVDYHTERALDIPETLRLILVGGESPSAEKLRLMRQRTRQPLVFVNAYGPTETTVTCCYHKIDLQSAQINKRQIIPIGTPLPNVYMYILDERLSPVPVGVRGEIYIGGIGVSRGYLNRPGITAEKFLPDPFCGQPGARMYKTGDLGRYNEDGEILFIGRLDQQIKLRGFRIEPGEIEAVLQVQPQVKQAAVLVHNNQRLVAYIVPSNKQVDTEQKLRKRLADTLPEYMVPEIYVFLDELPLTPNGKIDRKKLPDPFQDTPLEYEPPRGKLETYLYEMWREILGIEKISRKANFFSLGGNSIQAATFVNRLQDVLGEYVYIVAIYDAPTIAALAELLKKDYPQGVSKITGEKIEIKPKHKGIGPDDEAHFRQIVWSPAPFKSGIKEDKNPPAVFVLSSPRSGSTLTRAILGGSPRLFSPPELQLLNYNTLRERRQHLSGRDEFWLDGTVRAIMAVKQCDVEEARALMRDFEEQNMPVKEFYRKMQRWLGDRLFVDKTPNYALHTNILQRAEDYFKDAVYIHLIRHPYGVIPSFEKAKLHVFYPPFFTEEYDYTPGQLAELVWLISHQNILEFLKNVPAKRQFRLYYEDLVQKPQHTVQTLCNFLGIDPHPDMLEPQKNKETRMTDGLNDLSKMLGDVRFHEHSGITAERAYQWKQHLDSDYLSDRTWELVEQFGYEKRRKIKQFLVRKPQAGKKTAADDSLLSFSQQRLWFLDHLEPDSPFYNMPMAVRIQGPVIPAILEKSVNAIVRRHEVLRTAFRTKDGKPFADILDHLSVPLQFEDFSAIDPSQKNAEIEQFLKKEAARPFKLNRPPLLRTFLLKTGDESYVFLLNMHHIISDGLSLAIFIRELVRLYEAFGDKKDNPLPELTFQYKDFARWQKDWLSGRGYEQHLAYW</sequence>
<dbReference type="EMBL" id="DRQG01000050">
    <property type="protein sequence ID" value="HGY55117.1"/>
    <property type="molecule type" value="Genomic_DNA"/>
</dbReference>
<dbReference type="SMART" id="SM00823">
    <property type="entry name" value="PKS_PP"/>
    <property type="match status" value="1"/>
</dbReference>
<dbReference type="InterPro" id="IPR036736">
    <property type="entry name" value="ACP-like_sf"/>
</dbReference>
<dbReference type="InterPro" id="IPR009081">
    <property type="entry name" value="PP-bd_ACP"/>
</dbReference>
<protein>
    <submittedName>
        <fullName evidence="4">Amino acid adenylation domain-containing protein</fullName>
    </submittedName>
</protein>
<evidence type="ECO:0000256" key="2">
    <source>
        <dbReference type="ARBA" id="ARBA00022553"/>
    </source>
</evidence>
<dbReference type="Gene3D" id="3.40.50.300">
    <property type="entry name" value="P-loop containing nucleotide triphosphate hydrolases"/>
    <property type="match status" value="1"/>
</dbReference>
<dbReference type="GO" id="GO:0044550">
    <property type="term" value="P:secondary metabolite biosynthetic process"/>
    <property type="evidence" value="ECO:0007669"/>
    <property type="project" value="UniProtKB-ARBA"/>
</dbReference>
<feature type="domain" description="Carrier" evidence="3">
    <location>
        <begin position="1034"/>
        <end position="1109"/>
    </location>
</feature>
<dbReference type="SUPFAM" id="SSF52777">
    <property type="entry name" value="CoA-dependent acyltransferases"/>
    <property type="match status" value="3"/>
</dbReference>
<dbReference type="GO" id="GO:0043041">
    <property type="term" value="P:amino acid activation for nonribosomal peptide biosynthetic process"/>
    <property type="evidence" value="ECO:0007669"/>
    <property type="project" value="TreeGrafter"/>
</dbReference>
<keyword evidence="1" id="KW-0596">Phosphopantetheine</keyword>
<dbReference type="InterPro" id="IPR025110">
    <property type="entry name" value="AMP-bd_C"/>
</dbReference>
<dbReference type="Pfam" id="PF13193">
    <property type="entry name" value="AMP-binding_C"/>
    <property type="match status" value="1"/>
</dbReference>
<dbReference type="SUPFAM" id="SSF52540">
    <property type="entry name" value="P-loop containing nucleoside triphosphate hydrolases"/>
    <property type="match status" value="1"/>
</dbReference>
<feature type="non-terminal residue" evidence="4">
    <location>
        <position position="1661"/>
    </location>
</feature>
<dbReference type="Gene3D" id="3.30.559.10">
    <property type="entry name" value="Chloramphenicol acetyltransferase-like domain"/>
    <property type="match status" value="2"/>
</dbReference>
<dbReference type="FunFam" id="2.30.38.10:FF:000001">
    <property type="entry name" value="Non-ribosomal peptide synthetase PvdI"/>
    <property type="match status" value="1"/>
</dbReference>
<dbReference type="Proteomes" id="UP000885779">
    <property type="component" value="Unassembled WGS sequence"/>
</dbReference>
<proteinExistence type="predicted"/>
<dbReference type="InterPro" id="IPR027417">
    <property type="entry name" value="P-loop_NTPase"/>
</dbReference>
<dbReference type="InterPro" id="IPR020845">
    <property type="entry name" value="AMP-binding_CS"/>
</dbReference>
<keyword evidence="2" id="KW-0597">Phosphoprotein</keyword>
<dbReference type="Pfam" id="PF00668">
    <property type="entry name" value="Condensation"/>
    <property type="match status" value="2"/>
</dbReference>
<dbReference type="InterPro" id="IPR001242">
    <property type="entry name" value="Condensation_dom"/>
</dbReference>
<gene>
    <name evidence="4" type="ORF">ENK44_05425</name>
</gene>
<dbReference type="InterPro" id="IPR023213">
    <property type="entry name" value="CAT-like_dom_sf"/>
</dbReference>
<dbReference type="InterPro" id="IPR010071">
    <property type="entry name" value="AA_adenyl_dom"/>
</dbReference>
<dbReference type="GO" id="GO:0003824">
    <property type="term" value="F:catalytic activity"/>
    <property type="evidence" value="ECO:0007669"/>
    <property type="project" value="InterPro"/>
</dbReference>
<dbReference type="CDD" id="cd05930">
    <property type="entry name" value="A_NRPS"/>
    <property type="match status" value="1"/>
</dbReference>
<comment type="caution">
    <text evidence="4">The sequence shown here is derived from an EMBL/GenBank/DDBJ whole genome shotgun (WGS) entry which is preliminary data.</text>
</comment>
<dbReference type="GO" id="GO:0005737">
    <property type="term" value="C:cytoplasm"/>
    <property type="evidence" value="ECO:0007669"/>
    <property type="project" value="TreeGrafter"/>
</dbReference>
<dbReference type="CDD" id="cd19531">
    <property type="entry name" value="LCL_NRPS-like"/>
    <property type="match status" value="2"/>
</dbReference>
<dbReference type="SUPFAM" id="SSF56801">
    <property type="entry name" value="Acetyl-CoA synthetase-like"/>
    <property type="match status" value="1"/>
</dbReference>